<dbReference type="PANTHER" id="PTHR20898">
    <property type="entry name" value="DAEDALUS ON 3-RELATED-RELATED"/>
    <property type="match status" value="1"/>
</dbReference>
<evidence type="ECO:0000313" key="4">
    <source>
        <dbReference type="Proteomes" id="UP000002320"/>
    </source>
</evidence>
<dbReference type="InterPro" id="IPR010512">
    <property type="entry name" value="DUF1091"/>
</dbReference>
<dbReference type="AlphaFoldDB" id="B0X735"/>
<reference evidence="2" key="1">
    <citation type="submission" date="2007-03" db="EMBL/GenBank/DDBJ databases">
        <title>Annotation of Culex pipiens quinquefasciatus.</title>
        <authorList>
            <consortium name="The Broad Institute Genome Sequencing Platform"/>
            <person name="Atkinson P.W."/>
            <person name="Hemingway J."/>
            <person name="Christensen B.M."/>
            <person name="Higgs S."/>
            <person name="Kodira C."/>
            <person name="Hannick L."/>
            <person name="Megy K."/>
            <person name="O'Leary S."/>
            <person name="Pearson M."/>
            <person name="Haas B.J."/>
            <person name="Mauceli E."/>
            <person name="Wortman J.R."/>
            <person name="Lee N.H."/>
            <person name="Guigo R."/>
            <person name="Stanke M."/>
            <person name="Alvarado L."/>
            <person name="Amedeo P."/>
            <person name="Antoine C.H."/>
            <person name="Arensburger P."/>
            <person name="Bidwell S.L."/>
            <person name="Crawford M."/>
            <person name="Camaro F."/>
            <person name="Devon K."/>
            <person name="Engels R."/>
            <person name="Hammond M."/>
            <person name="Howarth C."/>
            <person name="Koehrsen M."/>
            <person name="Lawson D."/>
            <person name="Montgomery P."/>
            <person name="Nene V."/>
            <person name="Nusbaum C."/>
            <person name="Puiu D."/>
            <person name="Romero-Severson J."/>
            <person name="Severson D.W."/>
            <person name="Shumway M."/>
            <person name="Sisk P."/>
            <person name="Stolte C."/>
            <person name="Zeng Q."/>
            <person name="Eisenstadt E."/>
            <person name="Fraser-Liggett C."/>
            <person name="Strausberg R."/>
            <person name="Galagan J."/>
            <person name="Birren B."/>
            <person name="Collins F.H."/>
        </authorList>
    </citation>
    <scope>NUCLEOTIDE SEQUENCE [LARGE SCALE GENOMIC DNA]</scope>
    <source>
        <strain evidence="2">JHB</strain>
    </source>
</reference>
<accession>B0X735</accession>
<sequence length="197" mass="22718">MNTLLVGILLLTIPIQRSLPANPSDVDRTFSFRVVRLQCLETPYTLIDLRACKVKLRRNQPTLFLFEFDMPKLLDKMYARFTVNYKLTTYQPLLIDVSYEVCAAFNQKPGVNPTLDYVIETIRAHMPQAVQPCPYGGRYYNMSNFSLDEKHLPKSVPAGDYRIDMRVTDKHNVTMISLQCYVAVRSKGIAKLSMLEW</sequence>
<dbReference type="EnsemblMetazoa" id="CPIJ014912-RA">
    <property type="protein sequence ID" value="CPIJ014912-PA"/>
    <property type="gene ID" value="CPIJ014912"/>
</dbReference>
<keyword evidence="1" id="KW-0732">Signal</keyword>
<name>B0X735_CULQU</name>
<feature type="signal peptide" evidence="1">
    <location>
        <begin position="1"/>
        <end position="20"/>
    </location>
</feature>
<dbReference type="EMBL" id="DS232436">
    <property type="protein sequence ID" value="EDS41729.1"/>
    <property type="molecule type" value="Genomic_DNA"/>
</dbReference>
<feature type="chain" id="PRO_5014567209" description="MD-2-related lipid-recognition domain-containing protein" evidence="1">
    <location>
        <begin position="21"/>
        <end position="197"/>
    </location>
</feature>
<dbReference type="FunCoup" id="B0X735">
    <property type="interactions" value="7"/>
</dbReference>
<dbReference type="Proteomes" id="UP000002320">
    <property type="component" value="Unassembled WGS sequence"/>
</dbReference>
<evidence type="ECO:0000313" key="3">
    <source>
        <dbReference type="EnsemblMetazoa" id="CPIJ014912-PA"/>
    </source>
</evidence>
<dbReference type="InParanoid" id="B0X735"/>
<dbReference type="eggNOG" id="ENOG502T8UR">
    <property type="taxonomic scope" value="Eukaryota"/>
</dbReference>
<dbReference type="KEGG" id="cqu:CpipJ_CPIJ014912"/>
<reference evidence="3" key="2">
    <citation type="submission" date="2021-02" db="UniProtKB">
        <authorList>
            <consortium name="EnsemblMetazoa"/>
        </authorList>
    </citation>
    <scope>IDENTIFICATION</scope>
    <source>
        <strain evidence="3">JHB</strain>
    </source>
</reference>
<dbReference type="HOGENOM" id="CLU_116882_0_0_1"/>
<evidence type="ECO:0008006" key="5">
    <source>
        <dbReference type="Google" id="ProtNLM"/>
    </source>
</evidence>
<dbReference type="VEuPathDB" id="VectorBase:CPIJ014912"/>
<dbReference type="PANTHER" id="PTHR20898:SF0">
    <property type="entry name" value="DAEDALUS ON 3-RELATED"/>
    <property type="match status" value="1"/>
</dbReference>
<dbReference type="Pfam" id="PF06477">
    <property type="entry name" value="DUF1091"/>
    <property type="match status" value="1"/>
</dbReference>
<keyword evidence="4" id="KW-1185">Reference proteome</keyword>
<dbReference type="OMA" id="CKSIPRR"/>
<dbReference type="OrthoDB" id="7789165at2759"/>
<gene>
    <name evidence="3" type="primary">6048551</name>
    <name evidence="2" type="ORF">CpipJ_CPIJ014912</name>
</gene>
<evidence type="ECO:0000256" key="1">
    <source>
        <dbReference type="SAM" id="SignalP"/>
    </source>
</evidence>
<evidence type="ECO:0000313" key="2">
    <source>
        <dbReference type="EMBL" id="EDS41729.1"/>
    </source>
</evidence>
<dbReference type="VEuPathDB" id="VectorBase:CQUJHB011063"/>
<organism>
    <name type="scientific">Culex quinquefasciatus</name>
    <name type="common">Southern house mosquito</name>
    <name type="synonym">Culex pungens</name>
    <dbReference type="NCBI Taxonomy" id="7176"/>
    <lineage>
        <taxon>Eukaryota</taxon>
        <taxon>Metazoa</taxon>
        <taxon>Ecdysozoa</taxon>
        <taxon>Arthropoda</taxon>
        <taxon>Hexapoda</taxon>
        <taxon>Insecta</taxon>
        <taxon>Pterygota</taxon>
        <taxon>Neoptera</taxon>
        <taxon>Endopterygota</taxon>
        <taxon>Diptera</taxon>
        <taxon>Nematocera</taxon>
        <taxon>Culicoidea</taxon>
        <taxon>Culicidae</taxon>
        <taxon>Culicinae</taxon>
        <taxon>Culicini</taxon>
        <taxon>Culex</taxon>
        <taxon>Culex</taxon>
    </lineage>
</organism>
<proteinExistence type="predicted"/>
<protein>
    <recommendedName>
        <fullName evidence="5">MD-2-related lipid-recognition domain-containing protein</fullName>
    </recommendedName>
</protein>